<dbReference type="InterPro" id="IPR036291">
    <property type="entry name" value="NAD(P)-bd_dom_sf"/>
</dbReference>
<dbReference type="PRINTS" id="PR00080">
    <property type="entry name" value="SDRFAMILY"/>
</dbReference>
<dbReference type="PANTHER" id="PTHR44169">
    <property type="entry name" value="NADPH-DEPENDENT 1-ACYLDIHYDROXYACETONE PHOSPHATE REDUCTASE"/>
    <property type="match status" value="1"/>
</dbReference>
<dbReference type="EMBL" id="SNWX01000008">
    <property type="protein sequence ID" value="TDO92045.1"/>
    <property type="molecule type" value="Genomic_DNA"/>
</dbReference>
<dbReference type="Proteomes" id="UP000295064">
    <property type="component" value="Unassembled WGS sequence"/>
</dbReference>
<evidence type="ECO:0000313" key="5">
    <source>
        <dbReference type="Proteomes" id="UP000295064"/>
    </source>
</evidence>
<dbReference type="PRINTS" id="PR00081">
    <property type="entry name" value="GDHRDH"/>
</dbReference>
<comment type="caution">
    <text evidence="4">The sequence shown here is derived from an EMBL/GenBank/DDBJ whole genome shotgun (WGS) entry which is preliminary data.</text>
</comment>
<reference evidence="4 5" key="1">
    <citation type="submission" date="2019-03" db="EMBL/GenBank/DDBJ databases">
        <title>Subsurface microbial communities from deep shales in Ohio and West Virginia, USA.</title>
        <authorList>
            <person name="Wrighton K."/>
        </authorList>
    </citation>
    <scope>NUCLEOTIDE SEQUENCE [LARGE SCALE GENOMIC DNA]</scope>
    <source>
        <strain evidence="4 5">MA284_T2</strain>
    </source>
</reference>
<name>A0A4R6LTW1_9FIRM</name>
<dbReference type="GO" id="GO:0016491">
    <property type="term" value="F:oxidoreductase activity"/>
    <property type="evidence" value="ECO:0007669"/>
    <property type="project" value="UniProtKB-KW"/>
</dbReference>
<dbReference type="RefSeq" id="WP_133514781.1">
    <property type="nucleotide sequence ID" value="NZ_SNWX01000008.1"/>
</dbReference>
<dbReference type="AlphaFoldDB" id="A0A4R6LTW1"/>
<evidence type="ECO:0000256" key="2">
    <source>
        <dbReference type="ARBA" id="ARBA00023002"/>
    </source>
</evidence>
<evidence type="ECO:0000313" key="4">
    <source>
        <dbReference type="EMBL" id="TDO92045.1"/>
    </source>
</evidence>
<protein>
    <submittedName>
        <fullName evidence="4">Short-subunit dehydrogenase</fullName>
    </submittedName>
</protein>
<dbReference type="NCBIfam" id="NF004826">
    <property type="entry name" value="PRK06182.1"/>
    <property type="match status" value="1"/>
</dbReference>
<dbReference type="OrthoDB" id="9808814at2"/>
<comment type="similarity">
    <text evidence="1 3">Belongs to the short-chain dehydrogenases/reductases (SDR) family.</text>
</comment>
<gene>
    <name evidence="4" type="ORF">DFR79_10871</name>
</gene>
<dbReference type="Gene3D" id="3.40.50.720">
    <property type="entry name" value="NAD(P)-binding Rossmann-like Domain"/>
    <property type="match status" value="1"/>
</dbReference>
<organism evidence="4 5">
    <name type="scientific">Halanaerobium saccharolyticum</name>
    <dbReference type="NCBI Taxonomy" id="43595"/>
    <lineage>
        <taxon>Bacteria</taxon>
        <taxon>Bacillati</taxon>
        <taxon>Bacillota</taxon>
        <taxon>Clostridia</taxon>
        <taxon>Halanaerobiales</taxon>
        <taxon>Halanaerobiaceae</taxon>
        <taxon>Halanaerobium</taxon>
    </lineage>
</organism>
<sequence length="274" mass="30457">MNGKVVLITGASSGIGRSTAEKFLNKGYIVYGAARTEKKLKYLSEYPDGHYQIMDITEAEMRKKCVQKILDIEGKIDILINNAGYGAYGAIEEVALEEAKRQFEVNLFGLSELTKLVIPGMRENQTGKIINISSIAGKIWTPLGGWYHASKFALEGLSDCLRNELREFGIDVILIEPGAIETNWAETAGENLLKTSGEGIYQKQAQRKASKYKNMYGEGGLAAQPEVVASAIIRAAESSNPKARYAVPAHAKLILFFRWLLPDRIYDFFTNKFF</sequence>
<evidence type="ECO:0000256" key="1">
    <source>
        <dbReference type="ARBA" id="ARBA00006484"/>
    </source>
</evidence>
<dbReference type="Pfam" id="PF00106">
    <property type="entry name" value="adh_short"/>
    <property type="match status" value="1"/>
</dbReference>
<evidence type="ECO:0000256" key="3">
    <source>
        <dbReference type="RuleBase" id="RU000363"/>
    </source>
</evidence>
<accession>A0A4R6LTW1</accession>
<dbReference type="PANTHER" id="PTHR44169:SF6">
    <property type="entry name" value="NADPH-DEPENDENT 1-ACYLDIHYDROXYACETONE PHOSPHATE REDUCTASE"/>
    <property type="match status" value="1"/>
</dbReference>
<dbReference type="CDD" id="cd05374">
    <property type="entry name" value="17beta-HSD-like_SDR_c"/>
    <property type="match status" value="1"/>
</dbReference>
<dbReference type="InterPro" id="IPR002347">
    <property type="entry name" value="SDR_fam"/>
</dbReference>
<keyword evidence="2" id="KW-0560">Oxidoreductase</keyword>
<dbReference type="SUPFAM" id="SSF51735">
    <property type="entry name" value="NAD(P)-binding Rossmann-fold domains"/>
    <property type="match status" value="1"/>
</dbReference>
<proteinExistence type="inferred from homology"/>